<proteinExistence type="predicted"/>
<comment type="caution">
    <text evidence="2">The sequence shown here is derived from an EMBL/GenBank/DDBJ whole genome shotgun (WGS) entry which is preliminary data.</text>
</comment>
<sequence length="105" mass="11532">MPMRDVWIYIAVMSIVTLAIRLIPPLVLRSEIKSRFVRSFLFYVPYVTLAVMTFPAIVLATRTPLAGGAAFVFALFLAWNGASLFRCAAGASIMVFVVEGLVIGF</sequence>
<keyword evidence="1" id="KW-0472">Membrane</keyword>
<evidence type="ECO:0000313" key="3">
    <source>
        <dbReference type="Proteomes" id="UP000005309"/>
    </source>
</evidence>
<feature type="transmembrane region" description="Helical" evidence="1">
    <location>
        <begin position="6"/>
        <end position="28"/>
    </location>
</feature>
<feature type="transmembrane region" description="Helical" evidence="1">
    <location>
        <begin position="40"/>
        <end position="59"/>
    </location>
</feature>
<dbReference type="AlphaFoldDB" id="C4V1H5"/>
<reference evidence="2 3" key="1">
    <citation type="submission" date="2009-04" db="EMBL/GenBank/DDBJ databases">
        <authorList>
            <person name="Qin X."/>
            <person name="Bachman B."/>
            <person name="Battles P."/>
            <person name="Bell A."/>
            <person name="Bess C."/>
            <person name="Bickham C."/>
            <person name="Chaboub L."/>
            <person name="Chen D."/>
            <person name="Coyle M."/>
            <person name="Deiros D.R."/>
            <person name="Dinh H."/>
            <person name="Forbes L."/>
            <person name="Fowler G."/>
            <person name="Francisco L."/>
            <person name="Fu Q."/>
            <person name="Gubbala S."/>
            <person name="Hale W."/>
            <person name="Han Y."/>
            <person name="Hemphill L."/>
            <person name="Highlander S.K."/>
            <person name="Hirani K."/>
            <person name="Hogues M."/>
            <person name="Jackson L."/>
            <person name="Jakkamsetti A."/>
            <person name="Javaid M."/>
            <person name="Jiang H."/>
            <person name="Korchina V."/>
            <person name="Kovar C."/>
            <person name="Lara F."/>
            <person name="Lee S."/>
            <person name="Mata R."/>
            <person name="Mathew T."/>
            <person name="Moen C."/>
            <person name="Morales K."/>
            <person name="Munidasa M."/>
            <person name="Nazareth L."/>
            <person name="Ngo R."/>
            <person name="Nguyen L."/>
            <person name="Okwuonu G."/>
            <person name="Ongeri F."/>
            <person name="Patil S."/>
            <person name="Petrosino J."/>
            <person name="Pham C."/>
            <person name="Pham P."/>
            <person name="Pu L.-L."/>
            <person name="Puazo M."/>
            <person name="Raj R."/>
            <person name="Reid J."/>
            <person name="Rouhana J."/>
            <person name="Saada N."/>
            <person name="Shang Y."/>
            <person name="Simmons D."/>
            <person name="Thornton R."/>
            <person name="Warren J."/>
            <person name="Weissenberger G."/>
            <person name="Zhang J."/>
            <person name="Zhang L."/>
            <person name="Zhou C."/>
            <person name="Zhu D."/>
            <person name="Muzny D."/>
            <person name="Worley K."/>
            <person name="Gibbs R."/>
        </authorList>
    </citation>
    <scope>NUCLEOTIDE SEQUENCE [LARGE SCALE GENOMIC DNA]</scope>
    <source>
        <strain evidence="2 3">ATCC 43531</strain>
    </source>
</reference>
<keyword evidence="3" id="KW-1185">Reference proteome</keyword>
<gene>
    <name evidence="2" type="ORF">HMPREF0908_0369</name>
</gene>
<organism evidence="2 3">
    <name type="scientific">Selenomonas flueggei ATCC 43531</name>
    <dbReference type="NCBI Taxonomy" id="638302"/>
    <lineage>
        <taxon>Bacteria</taxon>
        <taxon>Bacillati</taxon>
        <taxon>Bacillota</taxon>
        <taxon>Negativicutes</taxon>
        <taxon>Selenomonadales</taxon>
        <taxon>Selenomonadaceae</taxon>
        <taxon>Selenomonas</taxon>
    </lineage>
</organism>
<dbReference type="EMBL" id="ACLA01000005">
    <property type="protein sequence ID" value="EEQ49301.1"/>
    <property type="molecule type" value="Genomic_DNA"/>
</dbReference>
<keyword evidence="1" id="KW-1133">Transmembrane helix</keyword>
<dbReference type="HOGENOM" id="CLU_157896_2_1_9"/>
<dbReference type="InterPro" id="IPR008407">
    <property type="entry name" value="Brnchd-chn_aa_trnsp_AzlD"/>
</dbReference>
<keyword evidence="1" id="KW-0812">Transmembrane</keyword>
<evidence type="ECO:0000256" key="1">
    <source>
        <dbReference type="SAM" id="Phobius"/>
    </source>
</evidence>
<name>C4V1H5_9FIRM</name>
<dbReference type="Pfam" id="PF05437">
    <property type="entry name" value="AzlD"/>
    <property type="match status" value="1"/>
</dbReference>
<protein>
    <submittedName>
        <fullName evidence="2">Branched-chain amino acid transport protein (AzlD)</fullName>
    </submittedName>
</protein>
<dbReference type="OrthoDB" id="9811308at2"/>
<accession>C4V1H5</accession>
<dbReference type="Proteomes" id="UP000005309">
    <property type="component" value="Unassembled WGS sequence"/>
</dbReference>
<evidence type="ECO:0000313" key="2">
    <source>
        <dbReference type="EMBL" id="EEQ49301.1"/>
    </source>
</evidence>
<dbReference type="STRING" id="638302.HMPREF0908_0369"/>